<keyword evidence="9" id="KW-1185">Reference proteome</keyword>
<evidence type="ECO:0000256" key="4">
    <source>
        <dbReference type="ARBA" id="ARBA00022729"/>
    </source>
</evidence>
<evidence type="ECO:0000256" key="5">
    <source>
        <dbReference type="ARBA" id="ARBA00022989"/>
    </source>
</evidence>
<dbReference type="GO" id="GO:0072657">
    <property type="term" value="P:protein localization to membrane"/>
    <property type="evidence" value="ECO:0007669"/>
    <property type="project" value="TreeGrafter"/>
</dbReference>
<dbReference type="PANTHER" id="PTHR10766">
    <property type="entry name" value="TRANSMEMBRANE 9 SUPERFAMILY PROTEIN"/>
    <property type="match status" value="1"/>
</dbReference>
<evidence type="ECO:0000256" key="3">
    <source>
        <dbReference type="ARBA" id="ARBA00022692"/>
    </source>
</evidence>
<dbReference type="GO" id="GO:0016020">
    <property type="term" value="C:membrane"/>
    <property type="evidence" value="ECO:0007669"/>
    <property type="project" value="UniProtKB-SubCell"/>
</dbReference>
<name>A0A3M7T7Y4_BRAPC</name>
<dbReference type="STRING" id="10195.A0A3M7T7Y4"/>
<dbReference type="EMBL" id="REGN01000170">
    <property type="protein sequence ID" value="RNA43958.1"/>
    <property type="molecule type" value="Genomic_DNA"/>
</dbReference>
<dbReference type="InterPro" id="IPR004240">
    <property type="entry name" value="EMP70"/>
</dbReference>
<comment type="subcellular location">
    <subcellularLocation>
        <location evidence="1">Membrane</location>
        <topology evidence="1">Multi-pass membrane protein</topology>
    </subcellularLocation>
</comment>
<organism evidence="8 9">
    <name type="scientific">Brachionus plicatilis</name>
    <name type="common">Marine rotifer</name>
    <name type="synonym">Brachionus muelleri</name>
    <dbReference type="NCBI Taxonomy" id="10195"/>
    <lineage>
        <taxon>Eukaryota</taxon>
        <taxon>Metazoa</taxon>
        <taxon>Spiralia</taxon>
        <taxon>Gnathifera</taxon>
        <taxon>Rotifera</taxon>
        <taxon>Eurotatoria</taxon>
        <taxon>Monogononta</taxon>
        <taxon>Pseudotrocha</taxon>
        <taxon>Ploima</taxon>
        <taxon>Brachionidae</taxon>
        <taxon>Brachionus</taxon>
    </lineage>
</organism>
<dbReference type="AlphaFoldDB" id="A0A3M7T7Y4"/>
<comment type="caution">
    <text evidence="8">The sequence shown here is derived from an EMBL/GenBank/DDBJ whole genome shotgun (WGS) entry which is preliminary data.</text>
</comment>
<comment type="caution">
    <text evidence="7">Lacks conserved residue(s) required for the propagation of feature annotation.</text>
</comment>
<evidence type="ECO:0000256" key="6">
    <source>
        <dbReference type="ARBA" id="ARBA00023136"/>
    </source>
</evidence>
<dbReference type="PANTHER" id="PTHR10766:SF176">
    <property type="entry name" value="TRANSMEMBRANE 9 SUPERFAMILY MEMBER"/>
    <property type="match status" value="1"/>
</dbReference>
<evidence type="ECO:0000313" key="8">
    <source>
        <dbReference type="EMBL" id="RNA43958.1"/>
    </source>
</evidence>
<dbReference type="Pfam" id="PF02990">
    <property type="entry name" value="EMP70"/>
    <property type="match status" value="1"/>
</dbReference>
<evidence type="ECO:0000313" key="9">
    <source>
        <dbReference type="Proteomes" id="UP000276133"/>
    </source>
</evidence>
<keyword evidence="6 7" id="KW-0472">Membrane</keyword>
<reference evidence="8 9" key="1">
    <citation type="journal article" date="2018" name="Sci. Rep.">
        <title>Genomic signatures of local adaptation to the degree of environmental predictability in rotifers.</title>
        <authorList>
            <person name="Franch-Gras L."/>
            <person name="Hahn C."/>
            <person name="Garcia-Roger E.M."/>
            <person name="Carmona M.J."/>
            <person name="Serra M."/>
            <person name="Gomez A."/>
        </authorList>
    </citation>
    <scope>NUCLEOTIDE SEQUENCE [LARGE SCALE GENOMIC DNA]</scope>
    <source>
        <strain evidence="8">HYR1</strain>
    </source>
</reference>
<evidence type="ECO:0000256" key="7">
    <source>
        <dbReference type="RuleBase" id="RU363079"/>
    </source>
</evidence>
<dbReference type="OrthoDB" id="1666796at2759"/>
<feature type="transmembrane region" description="Helical" evidence="7">
    <location>
        <begin position="184"/>
        <end position="209"/>
    </location>
</feature>
<sequence>MRKFVFLIVFQFFCFSNAFYLPGLAPKSYCKESRASETCTSQLDVFVNRLDSVESVLPYEYNRFDFCKKNEEPSPSENLGQVVFGERIRPSPYKFSFLTPSNCISACKKSYRSSNENDIKNLRFLKKGILLNYQHHWILDNLPIVWCYYTEDGKEFCSRGFPIGCYVSKSGVQKDVCKLFVIKLTVWILITEIDDKTFILTVFLIINFCWAESHKKNRKNLALILNMIVVLGVINAAVNPKTYSKIN</sequence>
<proteinExistence type="inferred from homology"/>
<dbReference type="Proteomes" id="UP000276133">
    <property type="component" value="Unassembled WGS sequence"/>
</dbReference>
<protein>
    <recommendedName>
        <fullName evidence="7">Transmembrane 9 superfamily member</fullName>
    </recommendedName>
</protein>
<gene>
    <name evidence="8" type="ORF">BpHYR1_031259</name>
</gene>
<keyword evidence="3 7" id="KW-0812">Transmembrane</keyword>
<feature type="transmembrane region" description="Helical" evidence="7">
    <location>
        <begin position="221"/>
        <end position="238"/>
    </location>
</feature>
<keyword evidence="4 7" id="KW-0732">Signal</keyword>
<evidence type="ECO:0000256" key="2">
    <source>
        <dbReference type="ARBA" id="ARBA00005227"/>
    </source>
</evidence>
<keyword evidence="5 7" id="KW-1133">Transmembrane helix</keyword>
<comment type="similarity">
    <text evidence="2 7">Belongs to the nonaspanin (TM9SF) (TC 9.A.2) family.</text>
</comment>
<feature type="chain" id="PRO_5017849468" description="Transmembrane 9 superfamily member" evidence="7">
    <location>
        <begin position="19"/>
        <end position="247"/>
    </location>
</feature>
<accession>A0A3M7T7Y4</accession>
<feature type="signal peptide" evidence="7">
    <location>
        <begin position="1"/>
        <end position="18"/>
    </location>
</feature>
<evidence type="ECO:0000256" key="1">
    <source>
        <dbReference type="ARBA" id="ARBA00004141"/>
    </source>
</evidence>